<dbReference type="EMBL" id="HG994373">
    <property type="protein sequence ID" value="CAF1750980.1"/>
    <property type="molecule type" value="Genomic_DNA"/>
</dbReference>
<sequence>PERTVLIERKALSHLLNPKWLGRGKVPFFVGYSWEQIQWRRGGACSSED</sequence>
<evidence type="ECO:0000313" key="1">
    <source>
        <dbReference type="EMBL" id="CAF1750980.1"/>
    </source>
</evidence>
<protein>
    <submittedName>
        <fullName evidence="1">(rape) hypothetical protein</fullName>
    </submittedName>
</protein>
<accession>A0A816IZU7</accession>
<organism evidence="1">
    <name type="scientific">Brassica napus</name>
    <name type="common">Rape</name>
    <dbReference type="NCBI Taxonomy" id="3708"/>
    <lineage>
        <taxon>Eukaryota</taxon>
        <taxon>Viridiplantae</taxon>
        <taxon>Streptophyta</taxon>
        <taxon>Embryophyta</taxon>
        <taxon>Tracheophyta</taxon>
        <taxon>Spermatophyta</taxon>
        <taxon>Magnoliopsida</taxon>
        <taxon>eudicotyledons</taxon>
        <taxon>Gunneridae</taxon>
        <taxon>Pentapetalae</taxon>
        <taxon>rosids</taxon>
        <taxon>malvids</taxon>
        <taxon>Brassicales</taxon>
        <taxon>Brassicaceae</taxon>
        <taxon>Brassiceae</taxon>
        <taxon>Brassica</taxon>
    </lineage>
</organism>
<proteinExistence type="predicted"/>
<dbReference type="AlphaFoldDB" id="A0A816IZU7"/>
<reference evidence="1" key="1">
    <citation type="submission" date="2021-01" db="EMBL/GenBank/DDBJ databases">
        <authorList>
            <consortium name="Genoscope - CEA"/>
            <person name="William W."/>
        </authorList>
    </citation>
    <scope>NUCLEOTIDE SEQUENCE</scope>
</reference>
<name>A0A816IZU7_BRANA</name>
<gene>
    <name evidence="1" type="ORF">DARMORV10_C09P39310.1</name>
</gene>
<feature type="non-terminal residue" evidence="1">
    <location>
        <position position="1"/>
    </location>
</feature>
<dbReference type="Proteomes" id="UP001295469">
    <property type="component" value="Chromosome C09"/>
</dbReference>